<feature type="compositionally biased region" description="Basic residues" evidence="2">
    <location>
        <begin position="95"/>
        <end position="106"/>
    </location>
</feature>
<sequence>APRGGCNPSLQPLRATVPYQLQRGSALLCREVSTVDRTAARPPKPAIRRTLSLDTVVGPYLQGQWPRDAEGTAGSCVRDKATQQTDTATQTGPGRRSKVNVKKALLRSRCAGGGGAAPEPPPMIDFNTRCSRRPDSEFLGEGDSRAEKQRRPQALGIVGKRGAPEGGESPCSPSPGSHPGVSDPDPAQASLFCPPRWPNSGTSCRSAPATPRPLQDTSSPNPRSQRVTPRASLRSSPSSSPADGPPAAPEQTGSTSAPQRGGTEPGAGGGVCVREVGRSARGWASLFQLLQLSSHSWISDQLLGCPGFGHPRWPPGPRARAEMQQRLPERALPRAPGSFPVSVPVPLPFGSIAPVAPGFSLSHRTVLFHSLTVSLSRGGTRRMPVAPGAMAVPALLVLSSAQQNLLLPAGASGRLRASTSVRGSDVSLLQKRPSHTGGSTL</sequence>
<dbReference type="OrthoDB" id="10037581at2759"/>
<name>Q4RWJ2_TETNG</name>
<reference evidence="3" key="1">
    <citation type="journal article" date="2004" name="Nature">
        <title>Genome duplication in the teleost fish Tetraodon nigroviridis reveals the early vertebrate proto-karyotype.</title>
        <authorList>
            <person name="Jaillon O."/>
            <person name="Aury J.-M."/>
            <person name="Brunet F."/>
            <person name="Petit J.-L."/>
            <person name="Stange-Thomann N."/>
            <person name="Mauceli E."/>
            <person name="Bouneau L."/>
            <person name="Fischer C."/>
            <person name="Ozouf-Costaz C."/>
            <person name="Bernot A."/>
            <person name="Nicaud S."/>
            <person name="Jaffe D."/>
            <person name="Fisher S."/>
            <person name="Lutfalla G."/>
            <person name="Dossat C."/>
            <person name="Segurens B."/>
            <person name="Dasilva C."/>
            <person name="Salanoubat M."/>
            <person name="Levy M."/>
            <person name="Boudet N."/>
            <person name="Castellano S."/>
            <person name="Anthouard V."/>
            <person name="Jubin C."/>
            <person name="Castelli V."/>
            <person name="Katinka M."/>
            <person name="Vacherie B."/>
            <person name="Biemont C."/>
            <person name="Skalli Z."/>
            <person name="Cattolico L."/>
            <person name="Poulain J."/>
            <person name="De Berardinis V."/>
            <person name="Cruaud C."/>
            <person name="Duprat S."/>
            <person name="Brottier P."/>
            <person name="Coutanceau J.-P."/>
            <person name="Gouzy J."/>
            <person name="Parra G."/>
            <person name="Lardier G."/>
            <person name="Chapple C."/>
            <person name="McKernan K.J."/>
            <person name="McEwan P."/>
            <person name="Bosak S."/>
            <person name="Kellis M."/>
            <person name="Volff J.-N."/>
            <person name="Guigo R."/>
            <person name="Zody M.C."/>
            <person name="Mesirov J."/>
            <person name="Lindblad-Toh K."/>
            <person name="Birren B."/>
            <person name="Nusbaum C."/>
            <person name="Kahn D."/>
            <person name="Robinson-Rechavi M."/>
            <person name="Laudet V."/>
            <person name="Schachter V."/>
            <person name="Quetier F."/>
            <person name="Saurin W."/>
            <person name="Scarpelli C."/>
            <person name="Wincker P."/>
            <person name="Lander E.S."/>
            <person name="Weissenbach J."/>
            <person name="Roest Crollius H."/>
        </authorList>
    </citation>
    <scope>NUCLEOTIDE SEQUENCE [LARGE SCALE GENOMIC DNA]</scope>
</reference>
<feature type="compositionally biased region" description="Basic and acidic residues" evidence="2">
    <location>
        <begin position="132"/>
        <end position="150"/>
    </location>
</feature>
<accession>Q4RWJ2</accession>
<dbReference type="Pfam" id="PF15388">
    <property type="entry name" value="FAM117"/>
    <property type="match status" value="1"/>
</dbReference>
<evidence type="ECO:0000256" key="2">
    <source>
        <dbReference type="SAM" id="MobiDB-lite"/>
    </source>
</evidence>
<dbReference type="PANTHER" id="PTHR14972:SF7">
    <property type="entry name" value="PROTEIN FAM117A"/>
    <property type="match status" value="1"/>
</dbReference>
<dbReference type="PANTHER" id="PTHR14972">
    <property type="entry name" value="AGAP011572-PA"/>
    <property type="match status" value="1"/>
</dbReference>
<feature type="compositionally biased region" description="Polar residues" evidence="2">
    <location>
        <begin position="215"/>
        <end position="227"/>
    </location>
</feature>
<protein>
    <submittedName>
        <fullName evidence="3">(spotted green pufferfish) hypothetical protein</fullName>
    </submittedName>
</protein>
<dbReference type="EMBL" id="CAAE01014987">
    <property type="protein sequence ID" value="CAG07240.1"/>
    <property type="molecule type" value="Genomic_DNA"/>
</dbReference>
<organism evidence="3">
    <name type="scientific">Tetraodon nigroviridis</name>
    <name type="common">Spotted green pufferfish</name>
    <name type="synonym">Chelonodon nigroviridis</name>
    <dbReference type="NCBI Taxonomy" id="99883"/>
    <lineage>
        <taxon>Eukaryota</taxon>
        <taxon>Metazoa</taxon>
        <taxon>Chordata</taxon>
        <taxon>Craniata</taxon>
        <taxon>Vertebrata</taxon>
        <taxon>Euteleostomi</taxon>
        <taxon>Actinopterygii</taxon>
        <taxon>Neopterygii</taxon>
        <taxon>Teleostei</taxon>
        <taxon>Neoteleostei</taxon>
        <taxon>Acanthomorphata</taxon>
        <taxon>Eupercaria</taxon>
        <taxon>Tetraodontiformes</taxon>
        <taxon>Tetradontoidea</taxon>
        <taxon>Tetraodontidae</taxon>
        <taxon>Tetraodon</taxon>
    </lineage>
</organism>
<feature type="compositionally biased region" description="Low complexity" evidence="2">
    <location>
        <begin position="229"/>
        <end position="242"/>
    </location>
</feature>
<feature type="compositionally biased region" description="Low complexity" evidence="2">
    <location>
        <begin position="166"/>
        <end position="186"/>
    </location>
</feature>
<dbReference type="KEGG" id="tng:GSTEN00027823G001"/>
<keyword evidence="1" id="KW-0597">Phosphoprotein</keyword>
<proteinExistence type="predicted"/>
<feature type="region of interest" description="Disordered" evidence="2">
    <location>
        <begin position="422"/>
        <end position="441"/>
    </location>
</feature>
<reference evidence="3" key="2">
    <citation type="submission" date="2004-02" db="EMBL/GenBank/DDBJ databases">
        <authorList>
            <consortium name="Genoscope"/>
            <consortium name="Whitehead Institute Centre for Genome Research"/>
        </authorList>
    </citation>
    <scope>NUCLEOTIDE SEQUENCE</scope>
</reference>
<dbReference type="InterPro" id="IPR026642">
    <property type="entry name" value="Glcci1/FAM117"/>
</dbReference>
<feature type="compositionally biased region" description="Low complexity" evidence="2">
    <location>
        <begin position="82"/>
        <end position="91"/>
    </location>
</feature>
<comment type="caution">
    <text evidence="3">The sequence shown here is derived from an EMBL/GenBank/DDBJ whole genome shotgun (WGS) entry which is preliminary data.</text>
</comment>
<feature type="non-terminal residue" evidence="3">
    <location>
        <position position="1"/>
    </location>
</feature>
<evidence type="ECO:0000313" key="3">
    <source>
        <dbReference type="EMBL" id="CAG07240.1"/>
    </source>
</evidence>
<gene>
    <name evidence="3" type="ORF">GSTENG00027823001</name>
</gene>
<dbReference type="AlphaFoldDB" id="Q4RWJ2"/>
<feature type="region of interest" description="Disordered" evidence="2">
    <location>
        <begin position="62"/>
        <end position="272"/>
    </location>
</feature>
<evidence type="ECO:0000256" key="1">
    <source>
        <dbReference type="ARBA" id="ARBA00022553"/>
    </source>
</evidence>